<dbReference type="AlphaFoldDB" id="A0A1I6BP85"/>
<keyword evidence="1" id="KW-0378">Hydrolase</keyword>
<organism evidence="2 3">
    <name type="scientific">Hymenobacter arizonensis</name>
    <name type="common">Siccationidurans arizonensis</name>
    <dbReference type="NCBI Taxonomy" id="1227077"/>
    <lineage>
        <taxon>Bacteria</taxon>
        <taxon>Pseudomonadati</taxon>
        <taxon>Bacteroidota</taxon>
        <taxon>Cytophagia</taxon>
        <taxon>Cytophagales</taxon>
        <taxon>Hymenobacteraceae</taxon>
        <taxon>Hymenobacter</taxon>
    </lineage>
</organism>
<protein>
    <recommendedName>
        <fullName evidence="1">mRNA interferase</fullName>
        <ecNumber evidence="1">3.1.-.-</ecNumber>
    </recommendedName>
</protein>
<dbReference type="GO" id="GO:0006402">
    <property type="term" value="P:mRNA catabolic process"/>
    <property type="evidence" value="ECO:0007669"/>
    <property type="project" value="TreeGrafter"/>
</dbReference>
<dbReference type="Gene3D" id="2.30.30.110">
    <property type="match status" value="1"/>
</dbReference>
<dbReference type="GO" id="GO:0016787">
    <property type="term" value="F:hydrolase activity"/>
    <property type="evidence" value="ECO:0007669"/>
    <property type="project" value="UniProtKB-KW"/>
</dbReference>
<evidence type="ECO:0000313" key="3">
    <source>
        <dbReference type="Proteomes" id="UP000199029"/>
    </source>
</evidence>
<dbReference type="Proteomes" id="UP000199029">
    <property type="component" value="Unassembled WGS sequence"/>
</dbReference>
<dbReference type="SUPFAM" id="SSF50118">
    <property type="entry name" value="Cell growth inhibitor/plasmid maintenance toxic component"/>
    <property type="match status" value="1"/>
</dbReference>
<keyword evidence="1" id="KW-0540">Nuclease</keyword>
<evidence type="ECO:0000256" key="1">
    <source>
        <dbReference type="PIRNR" id="PIRNR033490"/>
    </source>
</evidence>
<dbReference type="InterPro" id="IPR011067">
    <property type="entry name" value="Plasmid_toxin/cell-grow_inhib"/>
</dbReference>
<dbReference type="RefSeq" id="WP_177204899.1">
    <property type="nucleotide sequence ID" value="NZ_FOXS01000010.1"/>
</dbReference>
<comment type="similarity">
    <text evidence="1">Belongs to the PemK/MazF family.</text>
</comment>
<dbReference type="PIRSF" id="PIRSF033490">
    <property type="entry name" value="MazF"/>
    <property type="match status" value="1"/>
</dbReference>
<accession>A0A1I6BP85</accession>
<dbReference type="EC" id="3.1.-.-" evidence="1"/>
<dbReference type="EMBL" id="FOXS01000010">
    <property type="protein sequence ID" value="SFQ82739.1"/>
    <property type="molecule type" value="Genomic_DNA"/>
</dbReference>
<reference evidence="3" key="1">
    <citation type="submission" date="2016-10" db="EMBL/GenBank/DDBJ databases">
        <authorList>
            <person name="Varghese N."/>
            <person name="Submissions S."/>
        </authorList>
    </citation>
    <scope>NUCLEOTIDE SEQUENCE [LARGE SCALE GENOMIC DNA]</scope>
    <source>
        <strain evidence="3">OR362-8,ATCC BAA-1266,JCM 13504</strain>
    </source>
</reference>
<dbReference type="GO" id="GO:0016075">
    <property type="term" value="P:rRNA catabolic process"/>
    <property type="evidence" value="ECO:0007669"/>
    <property type="project" value="TreeGrafter"/>
</dbReference>
<dbReference type="InterPro" id="IPR003477">
    <property type="entry name" value="PemK-like"/>
</dbReference>
<dbReference type="GO" id="GO:0004521">
    <property type="term" value="F:RNA endonuclease activity"/>
    <property type="evidence" value="ECO:0007669"/>
    <property type="project" value="TreeGrafter"/>
</dbReference>
<dbReference type="PANTHER" id="PTHR33988:SF2">
    <property type="entry name" value="ENDORIBONUCLEASE MAZF"/>
    <property type="match status" value="1"/>
</dbReference>
<keyword evidence="1" id="KW-0255">Endonuclease</keyword>
<dbReference type="Pfam" id="PF02452">
    <property type="entry name" value="PemK_toxin"/>
    <property type="match status" value="1"/>
</dbReference>
<proteinExistence type="inferred from homology"/>
<name>A0A1I6BP85_HYMAR</name>
<evidence type="ECO:0000313" key="2">
    <source>
        <dbReference type="EMBL" id="SFQ82739.1"/>
    </source>
</evidence>
<gene>
    <name evidence="2" type="ORF">SAMN04515668_4876</name>
</gene>
<dbReference type="STRING" id="1227077.SAMN04515668_4876"/>
<dbReference type="GO" id="GO:0003677">
    <property type="term" value="F:DNA binding"/>
    <property type="evidence" value="ECO:0007669"/>
    <property type="project" value="InterPro"/>
</dbReference>
<comment type="function">
    <text evidence="1">Toxic component of a type II toxin-antitoxin (TA) system.</text>
</comment>
<sequence length="111" mass="12741">MAVVVTVQRFEVWLVNLDPTQGSEINKTRPCVVLSPDEMNRYLRTVTIAALTSTRRDYPSRVDCTFQGKEGQVALDHIRSVDKTRLVRRLGMLPKATAQEVCDRLQEIFQY</sequence>
<keyword evidence="3" id="KW-1185">Reference proteome</keyword>
<dbReference type="PANTHER" id="PTHR33988">
    <property type="entry name" value="ENDORIBONUCLEASE MAZF-RELATED"/>
    <property type="match status" value="1"/>
</dbReference>